<evidence type="ECO:0000313" key="1">
    <source>
        <dbReference type="EMBL" id="AAY81183.1"/>
    </source>
</evidence>
<dbReference type="AlphaFoldDB" id="Q4J7P8"/>
<dbReference type="Proteomes" id="UP000001018">
    <property type="component" value="Chromosome"/>
</dbReference>
<gene>
    <name evidence="1" type="ordered locus">Saci_1878</name>
</gene>
<dbReference type="HOGENOM" id="CLU_2679102_0_0_2"/>
<keyword evidence="2" id="KW-1185">Reference proteome</keyword>
<name>Q4J7P8_SULAC</name>
<dbReference type="EMBL" id="CP000077">
    <property type="protein sequence ID" value="AAY81183.1"/>
    <property type="molecule type" value="Genomic_DNA"/>
</dbReference>
<accession>Q4J7P8</accession>
<dbReference type="STRING" id="330779.Saci_1878"/>
<dbReference type="KEGG" id="sai:Saci_1878"/>
<organism evidence="1 2">
    <name type="scientific">Sulfolobus acidocaldarius (strain ATCC 33909 / DSM 639 / JCM 8929 / NBRC 15157 / NCIMB 11770)</name>
    <dbReference type="NCBI Taxonomy" id="330779"/>
    <lineage>
        <taxon>Archaea</taxon>
        <taxon>Thermoproteota</taxon>
        <taxon>Thermoprotei</taxon>
        <taxon>Sulfolobales</taxon>
        <taxon>Sulfolobaceae</taxon>
        <taxon>Sulfolobus</taxon>
    </lineage>
</organism>
<evidence type="ECO:0000313" key="2">
    <source>
        <dbReference type="Proteomes" id="UP000001018"/>
    </source>
</evidence>
<reference evidence="1 2" key="1">
    <citation type="journal article" date="2005" name="J. Bacteriol.">
        <title>The genome of Sulfolobus acidocaldarius, a model organism of the Crenarchaeota.</title>
        <authorList>
            <person name="Chen L."/>
            <person name="Brugger K."/>
            <person name="Skovgaard M."/>
            <person name="Redder P."/>
            <person name="She Q."/>
            <person name="Torarinsson E."/>
            <person name="Greve B."/>
            <person name="Awayez M."/>
            <person name="Zibat A."/>
            <person name="Klenk H.-P."/>
            <person name="Garrett R.A."/>
        </authorList>
    </citation>
    <scope>NUCLEOTIDE SEQUENCE [LARGE SCALE GENOMIC DNA]</scope>
    <source>
        <strain evidence="2">ATCC 33909 / DSM 639 / JCM 8929 / NBRC 15157 / NCIMB 11770</strain>
    </source>
</reference>
<protein>
    <submittedName>
        <fullName evidence="1">Uncharacterized protein</fullName>
    </submittedName>
</protein>
<sequence length="74" mass="8556">MQKRALDIIHVLLSILSINIASLRKLEVICGYNNQTKTVLHHTCYESFTTVNYISHQNMGVQILILVYIMMTDF</sequence>
<proteinExistence type="predicted"/>